<dbReference type="EMBL" id="VIEB01000005">
    <property type="protein sequence ID" value="TQE14303.1"/>
    <property type="molecule type" value="Genomic_DNA"/>
</dbReference>
<dbReference type="Proteomes" id="UP000315295">
    <property type="component" value="Unassembled WGS sequence"/>
</dbReference>
<dbReference type="AlphaFoldDB" id="A0A540NUQ1"/>
<keyword evidence="2" id="KW-1185">Reference proteome</keyword>
<name>A0A540NUQ1_MALBA</name>
<evidence type="ECO:0000313" key="1">
    <source>
        <dbReference type="EMBL" id="TQE14303.1"/>
    </source>
</evidence>
<proteinExistence type="predicted"/>
<protein>
    <submittedName>
        <fullName evidence="1">Uncharacterized protein</fullName>
    </submittedName>
</protein>
<evidence type="ECO:0000313" key="2">
    <source>
        <dbReference type="Proteomes" id="UP000315295"/>
    </source>
</evidence>
<comment type="caution">
    <text evidence="1">The sequence shown here is derived from an EMBL/GenBank/DDBJ whole genome shotgun (WGS) entry which is preliminary data.</text>
</comment>
<reference evidence="1 2" key="1">
    <citation type="journal article" date="2019" name="G3 (Bethesda)">
        <title>Sequencing of a Wild Apple (Malus baccata) Genome Unravels the Differences Between Cultivated and Wild Apple Species Regarding Disease Resistance and Cold Tolerance.</title>
        <authorList>
            <person name="Chen X."/>
        </authorList>
    </citation>
    <scope>NUCLEOTIDE SEQUENCE [LARGE SCALE GENOMIC DNA]</scope>
    <source>
        <strain evidence="2">cv. Shandingzi</strain>
        <tissue evidence="1">Leaves</tissue>
    </source>
</reference>
<organism evidence="1 2">
    <name type="scientific">Malus baccata</name>
    <name type="common">Siberian crab apple</name>
    <name type="synonym">Pyrus baccata</name>
    <dbReference type="NCBI Taxonomy" id="106549"/>
    <lineage>
        <taxon>Eukaryota</taxon>
        <taxon>Viridiplantae</taxon>
        <taxon>Streptophyta</taxon>
        <taxon>Embryophyta</taxon>
        <taxon>Tracheophyta</taxon>
        <taxon>Spermatophyta</taxon>
        <taxon>Magnoliopsida</taxon>
        <taxon>eudicotyledons</taxon>
        <taxon>Gunneridae</taxon>
        <taxon>Pentapetalae</taxon>
        <taxon>rosids</taxon>
        <taxon>fabids</taxon>
        <taxon>Rosales</taxon>
        <taxon>Rosaceae</taxon>
        <taxon>Amygdaloideae</taxon>
        <taxon>Maleae</taxon>
        <taxon>Malus</taxon>
    </lineage>
</organism>
<sequence>MDLDSWMSHKQEVCREMYHQLSSNFSWNEQDRGCMEHINRVWGYDLISGSMSSTSTTSLVRHLRQRVGTLPKSFWNGWASMVQKKDKYLANLFQQHPDVPVKKLTPDPEVSLQVLMDGVG</sequence>
<gene>
    <name evidence="1" type="ORF">C1H46_000222</name>
</gene>
<accession>A0A540NUQ1</accession>